<dbReference type="PROSITE" id="PS51257">
    <property type="entry name" value="PROKAR_LIPOPROTEIN"/>
    <property type="match status" value="1"/>
</dbReference>
<accession>A0A1U7ZC55</accession>
<evidence type="ECO:0000256" key="2">
    <source>
        <dbReference type="SAM" id="SignalP"/>
    </source>
</evidence>
<dbReference type="Gene3D" id="3.20.80.10">
    <property type="entry name" value="Regulatory factor, effector binding domain"/>
    <property type="match status" value="1"/>
</dbReference>
<dbReference type="RefSeq" id="XP_010251140.1">
    <property type="nucleotide sequence ID" value="XM_010252838.2"/>
</dbReference>
<dbReference type="InterPro" id="IPR006917">
    <property type="entry name" value="SOUL_heme-bd"/>
</dbReference>
<evidence type="ECO:0000256" key="1">
    <source>
        <dbReference type="ARBA" id="ARBA00009817"/>
    </source>
</evidence>
<sequence length="219" mass="24432">MEKLSLSLIFASFLCFLVSCDGSESPQFTVVYSEFDFEVRLYNESSWMSAPVRGISFEKATREGFHRIFQYIEGGNLNSSKIRMTTPVLTSIVPEAGPLHSSAYVVRFYLPAEIQTTPPVPLPELNLQLDARGHMCVAVRKFSGFARDGNIVKEAEKLAVSLSRSPWANSTMTQSKDSYSIAQYDSPFRLIGRLNEVWVDVAGSARNGCGFSRVRVSTY</sequence>
<organism evidence="3 4">
    <name type="scientific">Nelumbo nucifera</name>
    <name type="common">Sacred lotus</name>
    <dbReference type="NCBI Taxonomy" id="4432"/>
    <lineage>
        <taxon>Eukaryota</taxon>
        <taxon>Viridiplantae</taxon>
        <taxon>Streptophyta</taxon>
        <taxon>Embryophyta</taxon>
        <taxon>Tracheophyta</taxon>
        <taxon>Spermatophyta</taxon>
        <taxon>Magnoliopsida</taxon>
        <taxon>Proteales</taxon>
        <taxon>Nelumbonaceae</taxon>
        <taxon>Nelumbo</taxon>
    </lineage>
</organism>
<reference evidence="4" key="1">
    <citation type="submission" date="2025-08" db="UniProtKB">
        <authorList>
            <consortium name="RefSeq"/>
        </authorList>
    </citation>
    <scope>IDENTIFICATION</scope>
</reference>
<feature type="signal peptide" evidence="2">
    <location>
        <begin position="1"/>
        <end position="22"/>
    </location>
</feature>
<dbReference type="Proteomes" id="UP000189703">
    <property type="component" value="Unplaced"/>
</dbReference>
<dbReference type="PANTHER" id="PTHR11220:SF1">
    <property type="entry name" value="HEME-BINDING PROTEIN 2"/>
    <property type="match status" value="1"/>
</dbReference>
<name>A0A1U7ZC55_NELNU</name>
<dbReference type="GeneID" id="104593130"/>
<dbReference type="OMA" id="FIQGANM"/>
<keyword evidence="2" id="KW-0732">Signal</keyword>
<keyword evidence="3" id="KW-1185">Reference proteome</keyword>
<dbReference type="OrthoDB" id="6424451at2759"/>
<dbReference type="eggNOG" id="ENOG502QVQ0">
    <property type="taxonomic scope" value="Eukaryota"/>
</dbReference>
<evidence type="ECO:0000313" key="3">
    <source>
        <dbReference type="Proteomes" id="UP000189703"/>
    </source>
</evidence>
<feature type="chain" id="PRO_5010565625" evidence="2">
    <location>
        <begin position="23"/>
        <end position="219"/>
    </location>
</feature>
<dbReference type="STRING" id="4432.A0A1U7ZC55"/>
<dbReference type="AlphaFoldDB" id="A0A1U7ZC55"/>
<dbReference type="SUPFAM" id="SSF55136">
    <property type="entry name" value="Probable bacterial effector-binding domain"/>
    <property type="match status" value="1"/>
</dbReference>
<dbReference type="FunFam" id="3.20.80.10:FF:000002">
    <property type="entry name" value="Heme-binding protein 2"/>
    <property type="match status" value="1"/>
</dbReference>
<comment type="similarity">
    <text evidence="1">Belongs to the HEBP family.</text>
</comment>
<gene>
    <name evidence="4" type="primary">LOC104593130</name>
</gene>
<dbReference type="PANTHER" id="PTHR11220">
    <property type="entry name" value="HEME-BINDING PROTEIN-RELATED"/>
    <property type="match status" value="1"/>
</dbReference>
<evidence type="ECO:0000313" key="4">
    <source>
        <dbReference type="RefSeq" id="XP_010251140.1"/>
    </source>
</evidence>
<dbReference type="KEGG" id="nnu:104593130"/>
<protein>
    <submittedName>
        <fullName evidence="4">Heme-binding protein 2-like</fullName>
    </submittedName>
</protein>
<dbReference type="Pfam" id="PF04832">
    <property type="entry name" value="SOUL"/>
    <property type="match status" value="1"/>
</dbReference>
<dbReference type="InParanoid" id="A0A1U7ZC55"/>
<dbReference type="InterPro" id="IPR011256">
    <property type="entry name" value="Reg_factor_effector_dom_sf"/>
</dbReference>
<proteinExistence type="inferred from homology"/>